<dbReference type="GeneID" id="6879809"/>
<gene>
    <name evidence="9" type="primary">nad1</name>
</gene>
<dbReference type="AlphaFoldDB" id="B5SQ69"/>
<feature type="transmembrane region" description="Helical" evidence="8">
    <location>
        <begin position="303"/>
        <end position="328"/>
    </location>
</feature>
<dbReference type="PROSITE" id="PS00668">
    <property type="entry name" value="COMPLEX1_ND1_2"/>
    <property type="match status" value="1"/>
</dbReference>
<dbReference type="RefSeq" id="YP_002221377.1">
    <property type="nucleotide sequence ID" value="NC_011212.1"/>
</dbReference>
<geneLocation type="mitochondrion" evidence="9"/>
<sequence>MMIKTLYLILEYLLIILPVLIGVAYMTLVEREILGSIQRRKGPNVVGPSGILQPLADGLKLMLKEIILPTNVNTFLFILAPVITFTGTMLYWAILPLSKGVTYTDFNVGVLFFYAISSLAIYGIILAGWASNTKYPFMGSIRSTAQMVSYELSIGTVFAVIFLCTGSLNFTKIVLAQQYIWFCIPLFPLFIIFLIALLAECNRHPFDLPEAEGELVSGFNTEYSAMGFALFFIGEYGNIIVMSTLISILFCGGWLPLFGLTCIPGIIWLCLKICFFISFYVVVRGAYVRFRYDQLMRIGWKSLLPLCFGWFIFISGLLLTCNILPNILCF</sequence>
<proteinExistence type="inferred from homology"/>
<evidence type="ECO:0000256" key="6">
    <source>
        <dbReference type="RuleBase" id="RU000471"/>
    </source>
</evidence>
<dbReference type="EMBL" id="EF494739">
    <property type="protein sequence ID" value="ACH86060.1"/>
    <property type="molecule type" value="Genomic_DNA"/>
</dbReference>
<feature type="transmembrane region" description="Helical" evidence="8">
    <location>
        <begin position="179"/>
        <end position="199"/>
    </location>
</feature>
<comment type="catalytic activity">
    <reaction evidence="7">
        <text>a ubiquinone + NADH + 5 H(+)(in) = a ubiquinol + NAD(+) + 4 H(+)(out)</text>
        <dbReference type="Rhea" id="RHEA:29091"/>
        <dbReference type="Rhea" id="RHEA-COMP:9565"/>
        <dbReference type="Rhea" id="RHEA-COMP:9566"/>
        <dbReference type="ChEBI" id="CHEBI:15378"/>
        <dbReference type="ChEBI" id="CHEBI:16389"/>
        <dbReference type="ChEBI" id="CHEBI:17976"/>
        <dbReference type="ChEBI" id="CHEBI:57540"/>
        <dbReference type="ChEBI" id="CHEBI:57945"/>
        <dbReference type="EC" id="7.1.1.2"/>
    </reaction>
</comment>
<feature type="transmembrane region" description="Helical" evidence="8">
    <location>
        <begin position="152"/>
        <end position="173"/>
    </location>
</feature>
<protein>
    <recommendedName>
        <fullName evidence="7">NADH-ubiquinone oxidoreductase chain 1</fullName>
        <ecNumber evidence="7">7.1.1.2</ecNumber>
    </recommendedName>
</protein>
<dbReference type="EC" id="7.1.1.2" evidence="7"/>
<evidence type="ECO:0000313" key="9">
    <source>
        <dbReference type="EMBL" id="ACH86060.1"/>
    </source>
</evidence>
<dbReference type="PANTHER" id="PTHR11432">
    <property type="entry name" value="NADH DEHYDROGENASE SUBUNIT 1"/>
    <property type="match status" value="1"/>
</dbReference>
<feature type="transmembrane region" description="Helical" evidence="8">
    <location>
        <begin position="236"/>
        <end position="257"/>
    </location>
</feature>
<feature type="transmembrane region" description="Helical" evidence="8">
    <location>
        <begin position="6"/>
        <end position="29"/>
    </location>
</feature>
<reference evidence="9" key="2">
    <citation type="journal article" date="2016" name="Genome Biol. Evol.">
        <title>Blastocystis mitochondrial genomes appear to show multiple independent gains and losses of start and stop codons.</title>
        <authorList>
            <person name="Jacob A.S."/>
            <person name="Andersen L.O."/>
            <person name="Pavinski Bitar P."/>
            <person name="Richards V.P."/>
            <person name="Shah S."/>
            <person name="Stanhope M.J."/>
            <person name="Stensvold C.R."/>
            <person name="Clark C.G."/>
        </authorList>
    </citation>
    <scope>NUCLEOTIDE SEQUENCE</scope>
    <source>
        <strain evidence="9">DMP/02-328</strain>
    </source>
</reference>
<keyword evidence="6" id="KW-0520">NAD</keyword>
<evidence type="ECO:0000256" key="7">
    <source>
        <dbReference type="RuleBase" id="RU000473"/>
    </source>
</evidence>
<evidence type="ECO:0000256" key="5">
    <source>
        <dbReference type="ARBA" id="ARBA00023136"/>
    </source>
</evidence>
<evidence type="ECO:0000256" key="8">
    <source>
        <dbReference type="SAM" id="Phobius"/>
    </source>
</evidence>
<feature type="transmembrane region" description="Helical" evidence="8">
    <location>
        <begin position="106"/>
        <end position="131"/>
    </location>
</feature>
<keyword evidence="4 8" id="KW-1133">Transmembrane helix</keyword>
<dbReference type="GO" id="GO:0009060">
    <property type="term" value="P:aerobic respiration"/>
    <property type="evidence" value="ECO:0007669"/>
    <property type="project" value="TreeGrafter"/>
</dbReference>
<dbReference type="GO" id="GO:0003954">
    <property type="term" value="F:NADH dehydrogenase activity"/>
    <property type="evidence" value="ECO:0007669"/>
    <property type="project" value="TreeGrafter"/>
</dbReference>
<dbReference type="GO" id="GO:0005743">
    <property type="term" value="C:mitochondrial inner membrane"/>
    <property type="evidence" value="ECO:0007669"/>
    <property type="project" value="UniProtKB-SubCell"/>
</dbReference>
<evidence type="ECO:0000256" key="3">
    <source>
        <dbReference type="ARBA" id="ARBA00022692"/>
    </source>
</evidence>
<reference evidence="9" key="1">
    <citation type="journal article" date="2008" name="Curr. Biol.">
        <title>Organelles in Blastocystis that blur the distinction between mitochondria and hydrogenosomes.</title>
        <authorList>
            <person name="Stechmann A."/>
            <person name="Hamblin K."/>
            <person name="Perez-Brocal V."/>
            <person name="Gaston D."/>
            <person name="Richmond G.S."/>
            <person name="van der Giezen M."/>
            <person name="Clark C.G."/>
            <person name="Roger A.J."/>
        </authorList>
    </citation>
    <scope>NUCLEOTIDE SEQUENCE</scope>
    <source>
        <strain evidence="9">DMP/02-328</strain>
    </source>
</reference>
<dbReference type="PANTHER" id="PTHR11432:SF3">
    <property type="entry name" value="NADH-UBIQUINONE OXIDOREDUCTASE CHAIN 1"/>
    <property type="match status" value="1"/>
</dbReference>
<keyword evidence="7" id="KW-0830">Ubiquinone</keyword>
<organism evidence="9">
    <name type="scientific">Blastocystis sp. DMP/02-328</name>
    <dbReference type="NCBI Taxonomy" id="463136"/>
    <lineage>
        <taxon>Eukaryota</taxon>
        <taxon>Sar</taxon>
        <taxon>Stramenopiles</taxon>
        <taxon>Bigyra</taxon>
        <taxon>Opalozoa</taxon>
        <taxon>Opalinata</taxon>
        <taxon>Blastocystidae</taxon>
        <taxon>Blastocystis</taxon>
    </lineage>
</organism>
<evidence type="ECO:0000256" key="1">
    <source>
        <dbReference type="ARBA" id="ARBA00004141"/>
    </source>
</evidence>
<dbReference type="PROSITE" id="PS00667">
    <property type="entry name" value="COMPLEX1_ND1_1"/>
    <property type="match status" value="1"/>
</dbReference>
<evidence type="ECO:0000256" key="4">
    <source>
        <dbReference type="ARBA" id="ARBA00022989"/>
    </source>
</evidence>
<dbReference type="InterPro" id="IPR001694">
    <property type="entry name" value="NADH_UbQ_OxRdtase_su1/FPO"/>
</dbReference>
<comment type="subcellular location">
    <subcellularLocation>
        <location evidence="1">Membrane</location>
        <topology evidence="1">Multi-pass membrane protein</topology>
    </subcellularLocation>
    <subcellularLocation>
        <location evidence="6">Mitochondrion inner membrane</location>
        <topology evidence="6">Multi-pass membrane protein</topology>
    </subcellularLocation>
</comment>
<keyword evidence="5 8" id="KW-0472">Membrane</keyword>
<keyword evidence="3 6" id="KW-0812">Transmembrane</keyword>
<name>B5SQ69_9STRA</name>
<accession>B5SQ69</accession>
<dbReference type="Pfam" id="PF00146">
    <property type="entry name" value="NADHdh"/>
    <property type="match status" value="1"/>
</dbReference>
<feature type="transmembrane region" description="Helical" evidence="8">
    <location>
        <begin position="72"/>
        <end position="94"/>
    </location>
</feature>
<evidence type="ECO:0000256" key="2">
    <source>
        <dbReference type="ARBA" id="ARBA00010535"/>
    </source>
</evidence>
<dbReference type="InterPro" id="IPR018086">
    <property type="entry name" value="NADH_UbQ_OxRdtase_su1_CS"/>
</dbReference>
<feature type="transmembrane region" description="Helical" evidence="8">
    <location>
        <begin position="263"/>
        <end position="283"/>
    </location>
</feature>
<dbReference type="GO" id="GO:0008137">
    <property type="term" value="F:NADH dehydrogenase (ubiquinone) activity"/>
    <property type="evidence" value="ECO:0007669"/>
    <property type="project" value="UniProtKB-EC"/>
</dbReference>
<comment type="similarity">
    <text evidence="2 6">Belongs to the complex I subunit 1 family.</text>
</comment>
<keyword evidence="7 9" id="KW-0496">Mitochondrion</keyword>
<dbReference type="HAMAP" id="MF_01350">
    <property type="entry name" value="NDH1_NuoH"/>
    <property type="match status" value="1"/>
</dbReference>